<dbReference type="OrthoDB" id="6477878at2"/>
<reference evidence="1 2" key="1">
    <citation type="submission" date="2017-12" db="EMBL/GenBank/DDBJ databases">
        <title>Characterization of six clinical isolates of Enterochimera gen. nov., a novel genus of the Yersiniaciae family and the three species Enterochimera arupensis sp. nov., Enterochimera coloradensis sp. nov, and Enterochimera californica sp. nov.</title>
        <authorList>
            <person name="Rossi A."/>
            <person name="Fisher M."/>
        </authorList>
    </citation>
    <scope>NUCLEOTIDE SEQUENCE [LARGE SCALE GENOMIC DNA]</scope>
    <source>
        <strain evidence="2">2015-Iso6</strain>
    </source>
</reference>
<dbReference type="AlphaFoldDB" id="A0A2N5DTR1"/>
<keyword evidence="2" id="KW-1185">Reference proteome</keyword>
<gene>
    <name evidence="1" type="ORF">CYR55_22530</name>
</gene>
<comment type="caution">
    <text evidence="1">The sequence shown here is derived from an EMBL/GenBank/DDBJ whole genome shotgun (WGS) entry which is preliminary data.</text>
</comment>
<evidence type="ECO:0000313" key="1">
    <source>
        <dbReference type="EMBL" id="PLR29925.1"/>
    </source>
</evidence>
<sequence length="217" mass="24307">MSDYREIAERIVKIIISPDTVVGFMDGVMSVPIDLGYMVYGYFDTEAHYAHDRGRMRIAQAIHKGILSHDRISDAVQIIFTEFDKQITESDQNKIYSRVVSSVVGRILTNSKISARIAVVIAGGTFIHTKIGGGAIGSVFLLGGMTERCIRASEKLSVEEPEAYQLLRPRDYDLLYFLLEPALKPFIDALSVKRHQGTYAFNKILMLVEEELGNHHG</sequence>
<dbReference type="RefSeq" id="WP_101818541.1">
    <property type="nucleotide sequence ID" value="NZ_PJZF01000046.1"/>
</dbReference>
<accession>A0A2N5DTR1</accession>
<name>A0A2N5DTR1_9GAMM</name>
<organism evidence="1 2">
    <name type="scientific">Chimaeribacter californicus</name>
    <dbReference type="NCBI Taxonomy" id="2060067"/>
    <lineage>
        <taxon>Bacteria</taxon>
        <taxon>Pseudomonadati</taxon>
        <taxon>Pseudomonadota</taxon>
        <taxon>Gammaproteobacteria</taxon>
        <taxon>Enterobacterales</taxon>
        <taxon>Yersiniaceae</taxon>
        <taxon>Chimaeribacter</taxon>
    </lineage>
</organism>
<protein>
    <submittedName>
        <fullName evidence="1">Uncharacterized protein</fullName>
    </submittedName>
</protein>
<evidence type="ECO:0000313" key="2">
    <source>
        <dbReference type="Proteomes" id="UP000234240"/>
    </source>
</evidence>
<dbReference type="EMBL" id="PJZF01000046">
    <property type="protein sequence ID" value="PLR29925.1"/>
    <property type="molecule type" value="Genomic_DNA"/>
</dbReference>
<dbReference type="Proteomes" id="UP000234240">
    <property type="component" value="Unassembled WGS sequence"/>
</dbReference>
<proteinExistence type="predicted"/>